<feature type="non-terminal residue" evidence="2">
    <location>
        <position position="107"/>
    </location>
</feature>
<comment type="caution">
    <text evidence="2">The sequence shown here is derived from an EMBL/GenBank/DDBJ whole genome shotgun (WGS) entry which is preliminary data.</text>
</comment>
<gene>
    <name evidence="2" type="ORF">FOZ62_012505</name>
</gene>
<feature type="non-terminal residue" evidence="2">
    <location>
        <position position="1"/>
    </location>
</feature>
<evidence type="ECO:0000256" key="1">
    <source>
        <dbReference type="SAM" id="MobiDB-lite"/>
    </source>
</evidence>
<organism evidence="2 3">
    <name type="scientific">Perkinsus olseni</name>
    <name type="common">Perkinsus atlanticus</name>
    <dbReference type="NCBI Taxonomy" id="32597"/>
    <lineage>
        <taxon>Eukaryota</taxon>
        <taxon>Sar</taxon>
        <taxon>Alveolata</taxon>
        <taxon>Perkinsozoa</taxon>
        <taxon>Perkinsea</taxon>
        <taxon>Perkinsida</taxon>
        <taxon>Perkinsidae</taxon>
        <taxon>Perkinsus</taxon>
    </lineage>
</organism>
<proteinExistence type="predicted"/>
<evidence type="ECO:0000313" key="2">
    <source>
        <dbReference type="EMBL" id="KAF4749893.1"/>
    </source>
</evidence>
<dbReference type="EMBL" id="JABANM010004011">
    <property type="protein sequence ID" value="KAF4749893.1"/>
    <property type="molecule type" value="Genomic_DNA"/>
</dbReference>
<dbReference type="Proteomes" id="UP000574390">
    <property type="component" value="Unassembled WGS sequence"/>
</dbReference>
<accession>A0A7J6TX93</accession>
<reference evidence="2 3" key="1">
    <citation type="submission" date="2020-04" db="EMBL/GenBank/DDBJ databases">
        <title>Perkinsus olseni comparative genomics.</title>
        <authorList>
            <person name="Bogema D.R."/>
        </authorList>
    </citation>
    <scope>NUCLEOTIDE SEQUENCE [LARGE SCALE GENOMIC DNA]</scope>
    <source>
        <strain evidence="2">ATCC PRA-205</strain>
    </source>
</reference>
<dbReference type="AlphaFoldDB" id="A0A7J6TX93"/>
<evidence type="ECO:0000313" key="3">
    <source>
        <dbReference type="Proteomes" id="UP000574390"/>
    </source>
</evidence>
<name>A0A7J6TX93_PEROL</name>
<feature type="compositionally biased region" description="Basic and acidic residues" evidence="1">
    <location>
        <begin position="87"/>
        <end position="101"/>
    </location>
</feature>
<feature type="region of interest" description="Disordered" evidence="1">
    <location>
        <begin position="76"/>
        <end position="107"/>
    </location>
</feature>
<sequence length="107" mass="11940">LWIAPKNGRILLTAVAPDGIHFTLTQSAAQWNARYSRPTSEVYPCLAPPADRLAEWDENSVYGRLYGDAMKRFHARIEGSPTAPPDSSHDAGRRSFTEHMADSIMRV</sequence>
<protein>
    <submittedName>
        <fullName evidence="2">Uncharacterized protein</fullName>
    </submittedName>
</protein>